<feature type="compositionally biased region" description="Low complexity" evidence="10">
    <location>
        <begin position="13"/>
        <end position="29"/>
    </location>
</feature>
<feature type="domain" description="RNA-binding S4" evidence="11">
    <location>
        <begin position="47"/>
        <end position="106"/>
    </location>
</feature>
<dbReference type="PANTHER" id="PTHR21600">
    <property type="entry name" value="MITOCHONDRIAL RNA PSEUDOURIDINE SYNTHASE"/>
    <property type="match status" value="1"/>
</dbReference>
<dbReference type="InterPro" id="IPR006145">
    <property type="entry name" value="PsdUridine_synth_RsuA/RluA"/>
</dbReference>
<dbReference type="InterPro" id="IPR020103">
    <property type="entry name" value="PsdUridine_synth_cat_dom_sf"/>
</dbReference>
<evidence type="ECO:0000313" key="13">
    <source>
        <dbReference type="Proteomes" id="UP000001036"/>
    </source>
</evidence>
<dbReference type="CDD" id="cd00165">
    <property type="entry name" value="S4"/>
    <property type="match status" value="1"/>
</dbReference>
<dbReference type="SUPFAM" id="SSF55120">
    <property type="entry name" value="Pseudouridine synthase"/>
    <property type="match status" value="1"/>
</dbReference>
<dbReference type="InterPro" id="IPR036986">
    <property type="entry name" value="S4_RNA-bd_sf"/>
</dbReference>
<evidence type="ECO:0000256" key="9">
    <source>
        <dbReference type="RuleBase" id="RU362028"/>
    </source>
</evidence>
<comment type="catalytic activity">
    <reaction evidence="9">
        <text>a uridine in RNA = a pseudouridine in RNA</text>
        <dbReference type="Rhea" id="RHEA:48348"/>
        <dbReference type="Rhea" id="RHEA-COMP:12068"/>
        <dbReference type="Rhea" id="RHEA-COMP:12069"/>
        <dbReference type="ChEBI" id="CHEBI:65314"/>
        <dbReference type="ChEBI" id="CHEBI:65315"/>
    </reaction>
</comment>
<dbReference type="SMART" id="SM00363">
    <property type="entry name" value="S4"/>
    <property type="match status" value="1"/>
</dbReference>
<dbReference type="SUPFAM" id="SSF55174">
    <property type="entry name" value="Alpha-L RNA-binding motif"/>
    <property type="match status" value="1"/>
</dbReference>
<dbReference type="Pfam" id="PF00849">
    <property type="entry name" value="PseudoU_synth_2"/>
    <property type="match status" value="1"/>
</dbReference>
<evidence type="ECO:0000256" key="2">
    <source>
        <dbReference type="ARBA" id="ARBA00002876"/>
    </source>
</evidence>
<dbReference type="EMBL" id="CP000934">
    <property type="protein sequence ID" value="ACE83272.1"/>
    <property type="molecule type" value="Genomic_DNA"/>
</dbReference>
<dbReference type="EC" id="5.4.99.-" evidence="9"/>
<dbReference type="Pfam" id="PF01479">
    <property type="entry name" value="S4"/>
    <property type="match status" value="1"/>
</dbReference>
<dbReference type="PANTHER" id="PTHR21600:SF92">
    <property type="entry name" value="RIBOSOMAL LARGE SUBUNIT PSEUDOURIDINE SYNTHASE C"/>
    <property type="match status" value="1"/>
</dbReference>
<keyword evidence="6 9" id="KW-0413">Isomerase</keyword>
<dbReference type="AlphaFoldDB" id="B3PEU4"/>
<dbReference type="HOGENOM" id="CLU_016902_1_1_6"/>
<feature type="active site" evidence="7">
    <location>
        <position position="172"/>
    </location>
</feature>
<dbReference type="NCBIfam" id="NF008249">
    <property type="entry name" value="PRK11025.1"/>
    <property type="match status" value="1"/>
</dbReference>
<evidence type="ECO:0000256" key="4">
    <source>
        <dbReference type="ARBA" id="ARBA00022552"/>
    </source>
</evidence>
<reference evidence="12 13" key="1">
    <citation type="journal article" date="2008" name="J. Bacteriol.">
        <title>Insights into plant cell wall degradation from the genome sequence of the soil bacterium Cellvibrio japonicus.</title>
        <authorList>
            <person name="Deboy R.T."/>
            <person name="Mongodin E.F."/>
            <person name="Fouts D.E."/>
            <person name="Tailford L.E."/>
            <person name="Khouri H."/>
            <person name="Emerson J.B."/>
            <person name="Mohamoud Y."/>
            <person name="Watkins K."/>
            <person name="Henrissat B."/>
            <person name="Gilbert H.J."/>
            <person name="Nelson K.E."/>
        </authorList>
    </citation>
    <scope>NUCLEOTIDE SEQUENCE [LARGE SCALE GENOMIC DNA]</scope>
    <source>
        <strain evidence="12 13">Ueda107</strain>
    </source>
</reference>
<name>B3PEU4_CELJU</name>
<comment type="function">
    <text evidence="2">Responsible for synthesis of pseudouridine from uracil at positions 955, 2504 and 2580 in 23S ribosomal RNA.</text>
</comment>
<dbReference type="Gene3D" id="3.10.290.10">
    <property type="entry name" value="RNA-binding S4 domain"/>
    <property type="match status" value="1"/>
</dbReference>
<dbReference type="InterPro" id="IPR002942">
    <property type="entry name" value="S4_RNA-bd"/>
</dbReference>
<dbReference type="GO" id="GO:0160141">
    <property type="term" value="F:23S rRNA pseudouridine(955/2504/2580) synthase activity"/>
    <property type="evidence" value="ECO:0007669"/>
    <property type="project" value="UniProtKB-EC"/>
</dbReference>
<dbReference type="PROSITE" id="PS50889">
    <property type="entry name" value="S4"/>
    <property type="match status" value="1"/>
</dbReference>
<dbReference type="InterPro" id="IPR050188">
    <property type="entry name" value="RluA_PseudoU_synthase"/>
</dbReference>
<dbReference type="Proteomes" id="UP000001036">
    <property type="component" value="Chromosome"/>
</dbReference>
<keyword evidence="4" id="KW-0698">rRNA processing</keyword>
<feature type="region of interest" description="Disordered" evidence="10">
    <location>
        <begin position="1"/>
        <end position="29"/>
    </location>
</feature>
<evidence type="ECO:0000256" key="1">
    <source>
        <dbReference type="ARBA" id="ARBA00000381"/>
    </source>
</evidence>
<dbReference type="PROSITE" id="PS01129">
    <property type="entry name" value="PSI_RLU"/>
    <property type="match status" value="1"/>
</dbReference>
<dbReference type="InterPro" id="IPR006225">
    <property type="entry name" value="PsdUridine_synth_RluC/D"/>
</dbReference>
<evidence type="ECO:0000256" key="3">
    <source>
        <dbReference type="ARBA" id="ARBA00010876"/>
    </source>
</evidence>
<evidence type="ECO:0000256" key="8">
    <source>
        <dbReference type="PROSITE-ProRule" id="PRU00182"/>
    </source>
</evidence>
<dbReference type="eggNOG" id="COG0564">
    <property type="taxonomic scope" value="Bacteria"/>
</dbReference>
<comment type="similarity">
    <text evidence="3 9">Belongs to the pseudouridine synthase RluA family.</text>
</comment>
<dbReference type="InterPro" id="IPR006224">
    <property type="entry name" value="PsdUridine_synth_RluA-like_CS"/>
</dbReference>
<gene>
    <name evidence="12" type="ordered locus">CJA_1669</name>
</gene>
<dbReference type="KEGG" id="cja:CJA_1669"/>
<dbReference type="CDD" id="cd02869">
    <property type="entry name" value="PseudoU_synth_RluA_like"/>
    <property type="match status" value="1"/>
</dbReference>
<keyword evidence="5 8" id="KW-0694">RNA-binding</keyword>
<accession>B3PEU4</accession>
<evidence type="ECO:0000259" key="11">
    <source>
        <dbReference type="SMART" id="SM00363"/>
    </source>
</evidence>
<dbReference type="STRING" id="498211.CJA_1669"/>
<evidence type="ECO:0000256" key="10">
    <source>
        <dbReference type="SAM" id="MobiDB-lite"/>
    </source>
</evidence>
<dbReference type="GO" id="GO:0000455">
    <property type="term" value="P:enzyme-directed rRNA pseudouridine synthesis"/>
    <property type="evidence" value="ECO:0007669"/>
    <property type="project" value="UniProtKB-ARBA"/>
</dbReference>
<protein>
    <recommendedName>
        <fullName evidence="9">Pseudouridine synthase</fullName>
        <ecNumber evidence="9">5.4.99.-</ecNumber>
    </recommendedName>
</protein>
<dbReference type="NCBIfam" id="TIGR00005">
    <property type="entry name" value="rluA_subfam"/>
    <property type="match status" value="1"/>
</dbReference>
<comment type="catalytic activity">
    <reaction evidence="1">
        <text>uridine(955/2504/2580) in 23S rRNA = pseudouridine(955/2504/2580) in 23S rRNA</text>
        <dbReference type="Rhea" id="RHEA:42528"/>
        <dbReference type="Rhea" id="RHEA-COMP:10099"/>
        <dbReference type="Rhea" id="RHEA-COMP:10100"/>
        <dbReference type="ChEBI" id="CHEBI:65314"/>
        <dbReference type="ChEBI" id="CHEBI:65315"/>
        <dbReference type="EC" id="5.4.99.24"/>
    </reaction>
</comment>
<sequence>MMRYMKNPPPTSSPEVPVASSSSSPSSDTPRAITVRFLTIDAELAGQRLDNFLMAQLKGVPKSRIYNLVRKGEVRVNKGRSRPDYKLCAGDLVRVPPVRTAEARVAAPAKAGNQLVALLDQSVLFENEGLLVINKPPGLAVHGGSGVNLGLIETLRQMRPEARYLELVHRLDRDTSGCIMVAKKRSYLRHLQAALRDKVEGQIEKVYCALVVGHWPARLHQVNAPLLRTEVGADERYVRVHPDGKPSLTLFNVIQRYQGFTLVEARPVTGRTHQIRVHARHAGHGLVGDEKYGDDDINLHMRNQGIKRLFLHASSLGFCLPGEAQMTWVEAPLPQDLAQPLSCLESLGD</sequence>
<evidence type="ECO:0000256" key="6">
    <source>
        <dbReference type="ARBA" id="ARBA00023235"/>
    </source>
</evidence>
<keyword evidence="13" id="KW-1185">Reference proteome</keyword>
<organism evidence="12 13">
    <name type="scientific">Cellvibrio japonicus (strain Ueda107)</name>
    <name type="common">Pseudomonas fluorescens subsp. cellulosa</name>
    <dbReference type="NCBI Taxonomy" id="498211"/>
    <lineage>
        <taxon>Bacteria</taxon>
        <taxon>Pseudomonadati</taxon>
        <taxon>Pseudomonadota</taxon>
        <taxon>Gammaproteobacteria</taxon>
        <taxon>Cellvibrionales</taxon>
        <taxon>Cellvibrionaceae</taxon>
        <taxon>Cellvibrio</taxon>
    </lineage>
</organism>
<evidence type="ECO:0000256" key="7">
    <source>
        <dbReference type="PIRSR" id="PIRSR606225-1"/>
    </source>
</evidence>
<proteinExistence type="inferred from homology"/>
<evidence type="ECO:0000313" key="12">
    <source>
        <dbReference type="EMBL" id="ACE83272.1"/>
    </source>
</evidence>
<evidence type="ECO:0000256" key="5">
    <source>
        <dbReference type="ARBA" id="ARBA00022884"/>
    </source>
</evidence>
<dbReference type="Gene3D" id="3.30.2350.10">
    <property type="entry name" value="Pseudouridine synthase"/>
    <property type="match status" value="1"/>
</dbReference>
<dbReference type="GO" id="GO:0003723">
    <property type="term" value="F:RNA binding"/>
    <property type="evidence" value="ECO:0007669"/>
    <property type="project" value="UniProtKB-KW"/>
</dbReference>